<dbReference type="InterPro" id="IPR037053">
    <property type="entry name" value="Phage_tail_collar_dom_sf"/>
</dbReference>
<dbReference type="Gene3D" id="3.90.1340.10">
    <property type="entry name" value="Phage tail collar domain"/>
    <property type="match status" value="1"/>
</dbReference>
<accession>A0AAU7K2W8</accession>
<reference evidence="3" key="1">
    <citation type="submission" date="2024-05" db="EMBL/GenBank/DDBJ databases">
        <authorList>
            <person name="Kim S."/>
            <person name="Heo J."/>
            <person name="Choi H."/>
            <person name="Choi Y."/>
            <person name="Kwon S.-W."/>
            <person name="Kim Y."/>
        </authorList>
    </citation>
    <scope>NUCLEOTIDE SEQUENCE</scope>
    <source>
        <strain evidence="3">KACC 23697</strain>
    </source>
</reference>
<name>A0AAU7K2W8_9SPHI</name>
<dbReference type="AlphaFoldDB" id="A0AAU7K2W8"/>
<sequence length="97" mass="10605">MKIILFFLVVLTQLNKHAMNAMLGAISLFAGDYAPEGFAICDGSLLSVSKNIKLFSILKTRYGGDGMSNFALPKLPSIEGVLYIICTDGYYPSHPRD</sequence>
<organism evidence="3">
    <name type="scientific">Pedobacter sp. KACC 23697</name>
    <dbReference type="NCBI Taxonomy" id="3149230"/>
    <lineage>
        <taxon>Bacteria</taxon>
        <taxon>Pseudomonadati</taxon>
        <taxon>Bacteroidota</taxon>
        <taxon>Sphingobacteriia</taxon>
        <taxon>Sphingobacteriales</taxon>
        <taxon>Sphingobacteriaceae</taxon>
        <taxon>Pedobacter</taxon>
    </lineage>
</organism>
<feature type="signal peptide" evidence="1">
    <location>
        <begin position="1"/>
        <end position="18"/>
    </location>
</feature>
<protein>
    <submittedName>
        <fullName evidence="3">Tail fiber protein</fullName>
    </submittedName>
</protein>
<feature type="chain" id="PRO_5043941383" evidence="1">
    <location>
        <begin position="19"/>
        <end position="97"/>
    </location>
</feature>
<keyword evidence="1" id="KW-0732">Signal</keyword>
<evidence type="ECO:0000313" key="3">
    <source>
        <dbReference type="EMBL" id="XBO46840.1"/>
    </source>
</evidence>
<gene>
    <name evidence="3" type="ORF">ABEG20_16220</name>
</gene>
<evidence type="ECO:0000256" key="1">
    <source>
        <dbReference type="SAM" id="SignalP"/>
    </source>
</evidence>
<proteinExistence type="predicted"/>
<dbReference type="RefSeq" id="WP_406824334.1">
    <property type="nucleotide sequence ID" value="NZ_CP157485.1"/>
</dbReference>
<dbReference type="SUPFAM" id="SSF88874">
    <property type="entry name" value="Receptor-binding domain of short tail fibre protein gp12"/>
    <property type="match status" value="1"/>
</dbReference>
<evidence type="ECO:0000259" key="2">
    <source>
        <dbReference type="Pfam" id="PF07484"/>
    </source>
</evidence>
<dbReference type="InterPro" id="IPR011083">
    <property type="entry name" value="Phage_tail_collar_dom"/>
</dbReference>
<feature type="domain" description="Phage tail collar" evidence="2">
    <location>
        <begin position="24"/>
        <end position="75"/>
    </location>
</feature>
<dbReference type="Pfam" id="PF07484">
    <property type="entry name" value="Collar"/>
    <property type="match status" value="1"/>
</dbReference>
<dbReference type="EMBL" id="CP157485">
    <property type="protein sequence ID" value="XBO46840.1"/>
    <property type="molecule type" value="Genomic_DNA"/>
</dbReference>